<dbReference type="OrthoDB" id="25at10239"/>
<gene>
    <name evidence="1" type="ORF">SP36_44</name>
</gene>
<evidence type="ECO:0000313" key="1">
    <source>
        <dbReference type="EMBL" id="AKJ74016.1"/>
    </source>
</evidence>
<dbReference type="GeneID" id="26794554"/>
<dbReference type="PANTHER" id="PTHR36251">
    <property type="entry name" value="FELS-1 PROPHAGE HOST SPECIFICITY PROTEIN-RELATED"/>
    <property type="match status" value="1"/>
</dbReference>
<organism evidence="1 2">
    <name type="scientific">Salmonella phage 36</name>
    <dbReference type="NCBI Taxonomy" id="1654889"/>
    <lineage>
        <taxon>Viruses</taxon>
        <taxon>Duplodnaviria</taxon>
        <taxon>Heunggongvirae</taxon>
        <taxon>Uroviricota</taxon>
        <taxon>Caudoviricetes</taxon>
        <taxon>Drexlerviridae</taxon>
        <taxon>Tempevirinae</taxon>
        <taxon>Tlsvirus</taxon>
        <taxon>Tlsvirus tv36</taxon>
    </lineage>
</organism>
<dbReference type="InterPro" id="IPR053171">
    <property type="entry name" value="Viral_Tip_Attach_Protein"/>
</dbReference>
<sequence length="120" mass="13840">MEIINVPSNYDPISRTYSGSWDGTWKKAWSNNPAFVLYDLITNQRYGLDQRELGIELDKWSIYECAQYCDQMVPDGKGGTEPRYLCDVVIQSQVEAYQLVRDICSIFRGMSFGMVRAFQS</sequence>
<protein>
    <submittedName>
        <fullName evidence="1">Host specificity protein</fullName>
    </submittedName>
</protein>
<proteinExistence type="predicted"/>
<dbReference type="RefSeq" id="YP_009223466.1">
    <property type="nucleotide sequence ID" value="NC_029071.1"/>
</dbReference>
<dbReference type="EMBL" id="KR296690">
    <property type="protein sequence ID" value="AKJ74016.1"/>
    <property type="molecule type" value="Genomic_DNA"/>
</dbReference>
<dbReference type="PANTHER" id="PTHR36251:SF2">
    <property type="entry name" value="GIFSY-2 PROPHAGE HOST SPECIFICITY PROTEIN J, PHAGE LAMBDA"/>
    <property type="match status" value="1"/>
</dbReference>
<accession>A0A0N7CFI4</accession>
<name>A0A0N7CFI4_9CAUD</name>
<reference evidence="1 2" key="1">
    <citation type="journal article" date="2016" name="Virus Genes">
        <title>Genomic characterization of Salmonella bacteriophages isolated from India.</title>
        <authorList>
            <person name="Karpe Y.A."/>
            <person name="Kanade G.D."/>
            <person name="Pingale K.D."/>
            <person name="Arankalle V.A."/>
            <person name="Banerjee K."/>
        </authorList>
    </citation>
    <scope>NUCLEOTIDE SEQUENCE [LARGE SCALE GENOMIC DNA]</scope>
</reference>
<dbReference type="KEGG" id="vg:26794554"/>
<dbReference type="Proteomes" id="UP000202469">
    <property type="component" value="Genome"/>
</dbReference>
<evidence type="ECO:0000313" key="2">
    <source>
        <dbReference type="Proteomes" id="UP000202469"/>
    </source>
</evidence>